<gene>
    <name evidence="3" type="ORF">FHS30_000314</name>
</gene>
<sequence length="86" mass="9643">MKKIYAALFALCLGMAPQLHAQDQASYEAKLTELQATIEKLQGELNAAKSNRDELNVELRRNESDIAELLKNIERINSELAAQKKS</sequence>
<keyword evidence="2" id="KW-0732">Signal</keyword>
<keyword evidence="1" id="KW-0175">Coiled coil</keyword>
<name>A0A839UNJ1_9GAMM</name>
<accession>A0A839UNJ1</accession>
<dbReference type="EMBL" id="JACHXZ010000001">
    <property type="protein sequence ID" value="MBB3167138.1"/>
    <property type="molecule type" value="Genomic_DNA"/>
</dbReference>
<keyword evidence="4" id="KW-1185">Reference proteome</keyword>
<organism evidence="3 4">
    <name type="scientific">Simiduia aestuariiviva</name>
    <dbReference type="NCBI Taxonomy" id="1510459"/>
    <lineage>
        <taxon>Bacteria</taxon>
        <taxon>Pseudomonadati</taxon>
        <taxon>Pseudomonadota</taxon>
        <taxon>Gammaproteobacteria</taxon>
        <taxon>Cellvibrionales</taxon>
        <taxon>Cellvibrionaceae</taxon>
        <taxon>Simiduia</taxon>
    </lineage>
</organism>
<reference evidence="3 4" key="1">
    <citation type="submission" date="2020-08" db="EMBL/GenBank/DDBJ databases">
        <title>Genomic Encyclopedia of Type Strains, Phase III (KMG-III): the genomes of soil and plant-associated and newly described type strains.</title>
        <authorList>
            <person name="Whitman W."/>
        </authorList>
    </citation>
    <scope>NUCLEOTIDE SEQUENCE [LARGE SCALE GENOMIC DNA]</scope>
    <source>
        <strain evidence="3 4">CECT 8571</strain>
    </source>
</reference>
<proteinExistence type="predicted"/>
<feature type="signal peptide" evidence="2">
    <location>
        <begin position="1"/>
        <end position="21"/>
    </location>
</feature>
<protein>
    <submittedName>
        <fullName evidence="3">Septal ring factor EnvC (AmiA/AmiB activator)</fullName>
    </submittedName>
</protein>
<evidence type="ECO:0000313" key="4">
    <source>
        <dbReference type="Proteomes" id="UP000559987"/>
    </source>
</evidence>
<evidence type="ECO:0000256" key="2">
    <source>
        <dbReference type="SAM" id="SignalP"/>
    </source>
</evidence>
<evidence type="ECO:0000313" key="3">
    <source>
        <dbReference type="EMBL" id="MBB3167138.1"/>
    </source>
</evidence>
<evidence type="ECO:0000256" key="1">
    <source>
        <dbReference type="SAM" id="Coils"/>
    </source>
</evidence>
<dbReference type="RefSeq" id="WP_183907608.1">
    <property type="nucleotide sequence ID" value="NZ_JACHXZ010000001.1"/>
</dbReference>
<comment type="caution">
    <text evidence="3">The sequence shown here is derived from an EMBL/GenBank/DDBJ whole genome shotgun (WGS) entry which is preliminary data.</text>
</comment>
<dbReference type="AlphaFoldDB" id="A0A839UNJ1"/>
<feature type="coiled-coil region" evidence="1">
    <location>
        <begin position="24"/>
        <end position="86"/>
    </location>
</feature>
<dbReference type="Gene3D" id="1.20.5.340">
    <property type="match status" value="1"/>
</dbReference>
<dbReference type="Proteomes" id="UP000559987">
    <property type="component" value="Unassembled WGS sequence"/>
</dbReference>
<feature type="chain" id="PRO_5032649414" evidence="2">
    <location>
        <begin position="22"/>
        <end position="86"/>
    </location>
</feature>